<dbReference type="GO" id="GO:0000462">
    <property type="term" value="P:maturation of SSU-rRNA from tricistronic rRNA transcript (SSU-rRNA, 5.8S rRNA, LSU-rRNA)"/>
    <property type="evidence" value="ECO:0007669"/>
    <property type="project" value="TreeGrafter"/>
</dbReference>
<dbReference type="GO" id="GO:0005730">
    <property type="term" value="C:nucleolus"/>
    <property type="evidence" value="ECO:0007669"/>
    <property type="project" value="UniProtKB-SubCell"/>
</dbReference>
<sequence>MKTEPQQHGRGNSTFVRTRNQNQDIPLSASKIKKRIRDVKRTLSKGGKHVSAQVFTESKRRLRVLEFELGEKIIDEVERANATKYHKVKHFERKKAERKIKQARNALREENDETKKAALQQKLDEAELKLLYVSHFPKTLSYVSLFPAENENDKKSHARREAILKDIKASLLAGDKDLQLMNKRYRNEYKQKLIERGDMQPDAPVDEESDLVTEEKKLKMEEESSDDSSDEKDDFFEKAK</sequence>
<evidence type="ECO:0000256" key="6">
    <source>
        <dbReference type="ARBA" id="ARBA00023054"/>
    </source>
</evidence>
<dbReference type="Pfam" id="PF10153">
    <property type="entry name" value="Efg1"/>
    <property type="match status" value="1"/>
</dbReference>
<dbReference type="OrthoDB" id="47732at2759"/>
<evidence type="ECO:0000313" key="10">
    <source>
        <dbReference type="EMBL" id="KAG2212244.1"/>
    </source>
</evidence>
<evidence type="ECO:0000256" key="3">
    <source>
        <dbReference type="ARBA" id="ARBA00018689"/>
    </source>
</evidence>
<keyword evidence="6 8" id="KW-0175">Coiled coil</keyword>
<evidence type="ECO:0000256" key="2">
    <source>
        <dbReference type="ARBA" id="ARBA00006916"/>
    </source>
</evidence>
<comment type="similarity">
    <text evidence="2">Belongs to the EFG1 family.</text>
</comment>
<dbReference type="EMBL" id="JAEPRD010000006">
    <property type="protein sequence ID" value="KAG2212244.1"/>
    <property type="molecule type" value="Genomic_DNA"/>
</dbReference>
<accession>A0A8H7VF63</accession>
<keyword evidence="7" id="KW-0539">Nucleus</keyword>
<gene>
    <name evidence="10" type="ORF">INT47_001603</name>
</gene>
<dbReference type="Proteomes" id="UP000603453">
    <property type="component" value="Unassembled WGS sequence"/>
</dbReference>
<proteinExistence type="inferred from homology"/>
<reference evidence="10" key="1">
    <citation type="submission" date="2020-12" db="EMBL/GenBank/DDBJ databases">
        <title>Metabolic potential, ecology and presence of endohyphal bacteria is reflected in genomic diversity of Mucoromycotina.</title>
        <authorList>
            <person name="Muszewska A."/>
            <person name="Okrasinska A."/>
            <person name="Steczkiewicz K."/>
            <person name="Drgas O."/>
            <person name="Orlowska M."/>
            <person name="Perlinska-Lenart U."/>
            <person name="Aleksandrzak-Piekarczyk T."/>
            <person name="Szatraj K."/>
            <person name="Zielenkiewicz U."/>
            <person name="Pilsyk S."/>
            <person name="Malc E."/>
            <person name="Mieczkowski P."/>
            <person name="Kruszewska J.S."/>
            <person name="Biernat P."/>
            <person name="Pawlowska J."/>
        </authorList>
    </citation>
    <scope>NUCLEOTIDE SEQUENCE</scope>
    <source>
        <strain evidence="10">WA0000017839</strain>
    </source>
</reference>
<evidence type="ECO:0000256" key="8">
    <source>
        <dbReference type="SAM" id="Coils"/>
    </source>
</evidence>
<feature type="region of interest" description="Disordered" evidence="9">
    <location>
        <begin position="192"/>
        <end position="240"/>
    </location>
</feature>
<feature type="region of interest" description="Disordered" evidence="9">
    <location>
        <begin position="1"/>
        <end position="24"/>
    </location>
</feature>
<feature type="compositionally biased region" description="Basic and acidic residues" evidence="9">
    <location>
        <begin position="213"/>
        <end position="222"/>
    </location>
</feature>
<feature type="compositionally biased region" description="Polar residues" evidence="9">
    <location>
        <begin position="8"/>
        <end position="24"/>
    </location>
</feature>
<dbReference type="InterPro" id="IPR050786">
    <property type="entry name" value="EFG1_rRNA-proc"/>
</dbReference>
<evidence type="ECO:0000313" key="11">
    <source>
        <dbReference type="Proteomes" id="UP000603453"/>
    </source>
</evidence>
<comment type="caution">
    <text evidence="10">The sequence shown here is derived from an EMBL/GenBank/DDBJ whole genome shotgun (WGS) entry which is preliminary data.</text>
</comment>
<feature type="coiled-coil region" evidence="8">
    <location>
        <begin position="93"/>
        <end position="129"/>
    </location>
</feature>
<feature type="compositionally biased region" description="Acidic residues" evidence="9">
    <location>
        <begin position="223"/>
        <end position="234"/>
    </location>
</feature>
<keyword evidence="5" id="KW-0698">rRNA processing</keyword>
<evidence type="ECO:0000256" key="9">
    <source>
        <dbReference type="SAM" id="MobiDB-lite"/>
    </source>
</evidence>
<comment type="subcellular location">
    <subcellularLocation>
        <location evidence="1">Nucleus</location>
        <location evidence="1">Nucleolus</location>
    </subcellularLocation>
</comment>
<evidence type="ECO:0000256" key="1">
    <source>
        <dbReference type="ARBA" id="ARBA00004604"/>
    </source>
</evidence>
<dbReference type="GO" id="GO:0030688">
    <property type="term" value="C:preribosome, small subunit precursor"/>
    <property type="evidence" value="ECO:0007669"/>
    <property type="project" value="TreeGrafter"/>
</dbReference>
<name>A0A8H7VF63_9FUNG</name>
<evidence type="ECO:0000256" key="4">
    <source>
        <dbReference type="ARBA" id="ARBA00019827"/>
    </source>
</evidence>
<protein>
    <recommendedName>
        <fullName evidence="3">rRNA-processing protein EFG1</fullName>
    </recommendedName>
    <alternativeName>
        <fullName evidence="4">rRNA-processing protein efg1</fullName>
    </alternativeName>
</protein>
<organism evidence="10 11">
    <name type="scientific">Mucor saturninus</name>
    <dbReference type="NCBI Taxonomy" id="64648"/>
    <lineage>
        <taxon>Eukaryota</taxon>
        <taxon>Fungi</taxon>
        <taxon>Fungi incertae sedis</taxon>
        <taxon>Mucoromycota</taxon>
        <taxon>Mucoromycotina</taxon>
        <taxon>Mucoromycetes</taxon>
        <taxon>Mucorales</taxon>
        <taxon>Mucorineae</taxon>
        <taxon>Mucoraceae</taxon>
        <taxon>Mucor</taxon>
    </lineage>
</organism>
<dbReference type="PANTHER" id="PTHR33911:SF1">
    <property type="entry name" value="RRNA-PROCESSING PROTEIN EFG1"/>
    <property type="match status" value="1"/>
</dbReference>
<dbReference type="PANTHER" id="PTHR33911">
    <property type="entry name" value="RRNA-PROCESSING PROTEIN EFG1"/>
    <property type="match status" value="1"/>
</dbReference>
<dbReference type="InterPro" id="IPR019310">
    <property type="entry name" value="Efg1"/>
</dbReference>
<dbReference type="AlphaFoldDB" id="A0A8H7VF63"/>
<keyword evidence="11" id="KW-1185">Reference proteome</keyword>
<evidence type="ECO:0000256" key="7">
    <source>
        <dbReference type="ARBA" id="ARBA00023242"/>
    </source>
</evidence>
<evidence type="ECO:0000256" key="5">
    <source>
        <dbReference type="ARBA" id="ARBA00022552"/>
    </source>
</evidence>